<dbReference type="InterPro" id="IPR021153">
    <property type="entry name" value="HrcA_C"/>
</dbReference>
<dbReference type="RefSeq" id="WP_048571056.1">
    <property type="nucleotide sequence ID" value="NZ_LFVU01000027.1"/>
</dbReference>
<dbReference type="NCBIfam" id="TIGR00331">
    <property type="entry name" value="hrcA"/>
    <property type="match status" value="1"/>
</dbReference>
<keyword evidence="4 6" id="KW-0804">Transcription</keyword>
<keyword evidence="2 6" id="KW-0805">Transcription regulation</keyword>
<evidence type="ECO:0000256" key="1">
    <source>
        <dbReference type="ARBA" id="ARBA00022491"/>
    </source>
</evidence>
<keyword evidence="10" id="KW-1185">Reference proteome</keyword>
<evidence type="ECO:0000256" key="2">
    <source>
        <dbReference type="ARBA" id="ARBA00023015"/>
    </source>
</evidence>
<dbReference type="PIRSF" id="PIRSF005485">
    <property type="entry name" value="HrcA"/>
    <property type="match status" value="1"/>
</dbReference>
<keyword evidence="1 6" id="KW-0678">Repressor</keyword>
<dbReference type="HAMAP" id="MF_00081">
    <property type="entry name" value="HrcA"/>
    <property type="match status" value="1"/>
</dbReference>
<dbReference type="SUPFAM" id="SSF55781">
    <property type="entry name" value="GAF domain-like"/>
    <property type="match status" value="1"/>
</dbReference>
<dbReference type="PANTHER" id="PTHR34824">
    <property type="entry name" value="HEAT-INDUCIBLE TRANSCRIPTION REPRESSOR HRCA"/>
    <property type="match status" value="1"/>
</dbReference>
<dbReference type="Pfam" id="PF01628">
    <property type="entry name" value="HrcA"/>
    <property type="match status" value="1"/>
</dbReference>
<dbReference type="PANTHER" id="PTHR34824:SF1">
    <property type="entry name" value="HEAT-INDUCIBLE TRANSCRIPTION REPRESSOR HRCA"/>
    <property type="match status" value="1"/>
</dbReference>
<proteinExistence type="inferred from homology"/>
<comment type="similarity">
    <text evidence="6">Belongs to the HrcA family.</text>
</comment>
<evidence type="ECO:0000256" key="3">
    <source>
        <dbReference type="ARBA" id="ARBA00023016"/>
    </source>
</evidence>
<name>A0A0J8DBF1_CLOCY</name>
<comment type="caution">
    <text evidence="9">The sequence shown here is derived from an EMBL/GenBank/DDBJ whole genome shotgun (WGS) entry which is preliminary data.</text>
</comment>
<dbReference type="GO" id="GO:0045892">
    <property type="term" value="P:negative regulation of DNA-templated transcription"/>
    <property type="evidence" value="ECO:0007669"/>
    <property type="project" value="UniProtKB-UniRule"/>
</dbReference>
<dbReference type="InterPro" id="IPR023120">
    <property type="entry name" value="WHTH_transcript_rep_HrcA_IDD"/>
</dbReference>
<sequence length="343" mass="38245">MEIGDRKKAILSAIVRDYIQTGEPVGSRTIAKKYEVGFSSATIRNEMADLEELGLIKQPHTSAGRIPSDKGYRFYVDKLMEIGSPTKEEIELIKNYIHLSTINEVDKLIKRTAKLISEVTNYTAAIITPSVSKSVIVSLKLIPVNESEIVAVVVTDMAQIKNVMIKLPRPISPDMLLKISSMLNEKLCGLTVEDINLSVISSIQEELKGYNEILNSIIPLLYDSLKTNQQKLYLSGASNIFSHAEYNDVEKAKEFLSLVEDGDMLRKIFIGTENPLEISIGDENDIDEVKKYSIVKATYSINQKPVGSIGVIGPTRMNYSRVMGVLKCFTDILNDVLKTTYED</sequence>
<dbReference type="EMBL" id="LFVU01000027">
    <property type="protein sequence ID" value="KMT21639.1"/>
    <property type="molecule type" value="Genomic_DNA"/>
</dbReference>
<accession>A0A0J8DBF1</accession>
<dbReference type="FunFam" id="1.10.10.10:FF:000049">
    <property type="entry name" value="Heat-inducible transcription repressor HrcA"/>
    <property type="match status" value="1"/>
</dbReference>
<evidence type="ECO:0000259" key="8">
    <source>
        <dbReference type="Pfam" id="PF03444"/>
    </source>
</evidence>
<dbReference type="STRING" id="1121307.CLCY_2c04010"/>
<feature type="domain" description="Heat-inducible transcription repressor HrcA C-terminal" evidence="7">
    <location>
        <begin position="106"/>
        <end position="323"/>
    </location>
</feature>
<dbReference type="Gene3D" id="3.30.390.60">
    <property type="entry name" value="Heat-inducible transcription repressor hrca homolog, domain 3"/>
    <property type="match status" value="1"/>
</dbReference>
<dbReference type="PATRIC" id="fig|1121307.3.peg.1259"/>
<dbReference type="GO" id="GO:0003677">
    <property type="term" value="F:DNA binding"/>
    <property type="evidence" value="ECO:0007669"/>
    <property type="project" value="InterPro"/>
</dbReference>
<dbReference type="InterPro" id="IPR029016">
    <property type="entry name" value="GAF-like_dom_sf"/>
</dbReference>
<evidence type="ECO:0000256" key="6">
    <source>
        <dbReference type="HAMAP-Rule" id="MF_00081"/>
    </source>
</evidence>
<dbReference type="OrthoDB" id="9783139at2"/>
<dbReference type="InterPro" id="IPR005104">
    <property type="entry name" value="WHTH_HrcA_DNA-bd"/>
</dbReference>
<evidence type="ECO:0000313" key="9">
    <source>
        <dbReference type="EMBL" id="KMT21639.1"/>
    </source>
</evidence>
<dbReference type="SUPFAM" id="SSF46785">
    <property type="entry name" value="Winged helix' DNA-binding domain"/>
    <property type="match status" value="1"/>
</dbReference>
<evidence type="ECO:0000313" key="10">
    <source>
        <dbReference type="Proteomes" id="UP000036756"/>
    </source>
</evidence>
<organism evidence="9 10">
    <name type="scientific">Clostridium cylindrosporum DSM 605</name>
    <dbReference type="NCBI Taxonomy" id="1121307"/>
    <lineage>
        <taxon>Bacteria</taxon>
        <taxon>Bacillati</taxon>
        <taxon>Bacillota</taxon>
        <taxon>Clostridia</taxon>
        <taxon>Eubacteriales</taxon>
        <taxon>Clostridiaceae</taxon>
        <taxon>Clostridium</taxon>
    </lineage>
</organism>
<evidence type="ECO:0000256" key="5">
    <source>
        <dbReference type="ARBA" id="ARBA00055319"/>
    </source>
</evidence>
<dbReference type="Proteomes" id="UP000036756">
    <property type="component" value="Unassembled WGS sequence"/>
</dbReference>
<dbReference type="InterPro" id="IPR036388">
    <property type="entry name" value="WH-like_DNA-bd_sf"/>
</dbReference>
<evidence type="ECO:0000256" key="4">
    <source>
        <dbReference type="ARBA" id="ARBA00023163"/>
    </source>
</evidence>
<dbReference type="InterPro" id="IPR002571">
    <property type="entry name" value="HrcA"/>
</dbReference>
<comment type="function">
    <text evidence="5 6">Negative regulator of class I heat shock genes (grpE-dnaK-dnaJ and groELS operons). Prevents heat-shock induction of these operons.</text>
</comment>
<dbReference type="AlphaFoldDB" id="A0A0J8DBF1"/>
<reference evidence="9 10" key="1">
    <citation type="submission" date="2015-06" db="EMBL/GenBank/DDBJ databases">
        <title>Draft genome sequence of the purine-degrading Clostridium cylindrosporum HC-1 (DSM 605).</title>
        <authorList>
            <person name="Poehlein A."/>
            <person name="Schiel-Bengelsdorf B."/>
            <person name="Bengelsdorf F."/>
            <person name="Daniel R."/>
            <person name="Duerre P."/>
        </authorList>
    </citation>
    <scope>NUCLEOTIDE SEQUENCE [LARGE SCALE GENOMIC DNA]</scope>
    <source>
        <strain evidence="9 10">DSM 605</strain>
    </source>
</reference>
<dbReference type="Gene3D" id="3.30.450.40">
    <property type="match status" value="1"/>
</dbReference>
<evidence type="ECO:0000259" key="7">
    <source>
        <dbReference type="Pfam" id="PF01628"/>
    </source>
</evidence>
<dbReference type="Pfam" id="PF03444">
    <property type="entry name" value="WHD_HrcA"/>
    <property type="match status" value="1"/>
</dbReference>
<keyword evidence="3 6" id="KW-0346">Stress response</keyword>
<gene>
    <name evidence="6 9" type="primary">hrcA</name>
    <name evidence="9" type="ORF">CLCY_2c04010</name>
</gene>
<dbReference type="Gene3D" id="1.10.10.10">
    <property type="entry name" value="Winged helix-like DNA-binding domain superfamily/Winged helix DNA-binding domain"/>
    <property type="match status" value="1"/>
</dbReference>
<protein>
    <recommendedName>
        <fullName evidence="6">Heat-inducible transcription repressor HrcA</fullName>
    </recommendedName>
</protein>
<feature type="domain" description="Winged helix-turn-helix transcription repressor HrcA DNA-binding" evidence="8">
    <location>
        <begin position="6"/>
        <end position="73"/>
    </location>
</feature>
<dbReference type="InterPro" id="IPR036390">
    <property type="entry name" value="WH_DNA-bd_sf"/>
</dbReference>